<dbReference type="Proteomes" id="UP000553034">
    <property type="component" value="Unassembled WGS sequence"/>
</dbReference>
<dbReference type="Pfam" id="PF14258">
    <property type="entry name" value="DUF4350"/>
    <property type="match status" value="1"/>
</dbReference>
<organism evidence="3 4">
    <name type="scientific">Mesonia hippocampi</name>
    <dbReference type="NCBI Taxonomy" id="1628250"/>
    <lineage>
        <taxon>Bacteria</taxon>
        <taxon>Pseudomonadati</taxon>
        <taxon>Bacteroidota</taxon>
        <taxon>Flavobacteriia</taxon>
        <taxon>Flavobacteriales</taxon>
        <taxon>Flavobacteriaceae</taxon>
        <taxon>Mesonia</taxon>
    </lineage>
</organism>
<protein>
    <submittedName>
        <fullName evidence="3">Uncharacterized protein (DUF2249 family)</fullName>
    </submittedName>
</protein>
<keyword evidence="1" id="KW-0812">Transmembrane</keyword>
<comment type="caution">
    <text evidence="3">The sequence shown here is derived from an EMBL/GenBank/DDBJ whole genome shotgun (WGS) entry which is preliminary data.</text>
</comment>
<dbReference type="InterPro" id="IPR025646">
    <property type="entry name" value="DUF4350"/>
</dbReference>
<evidence type="ECO:0000259" key="2">
    <source>
        <dbReference type="Pfam" id="PF14258"/>
    </source>
</evidence>
<gene>
    <name evidence="3" type="ORF">GGR32_001438</name>
</gene>
<evidence type="ECO:0000313" key="3">
    <source>
        <dbReference type="EMBL" id="MBB4119142.1"/>
    </source>
</evidence>
<evidence type="ECO:0000256" key="1">
    <source>
        <dbReference type="SAM" id="Phobius"/>
    </source>
</evidence>
<dbReference type="AlphaFoldDB" id="A0A840EII5"/>
<keyword evidence="1" id="KW-1133">Transmembrane helix</keyword>
<accession>A0A840EII5</accession>
<name>A0A840EII5_9FLAO</name>
<keyword evidence="1" id="KW-0472">Membrane</keyword>
<sequence>MGKVYKIMLVLMILGFIGLIFLEANKPQPLNWSPSYHRNSKIPFGTYILHRELKNHFDVQTLSAPPYEAVNETLEGNYFFINNQLSFDKTELKKMLTWVEKGNTLFLAANHYSQPLLDTLGIEVKTAFNRNSIYSKPLFWLTHKQWATQRYQFERNQNLSYFKIADSLNYPILSEANLIDAEAISMPVYIKIPKGKGQILMHSMPQTLSNYFILSEDNYLYTEKILAYLPATKNLFWDAHYKAEKKTVSSPLYLLFKNKHLKWGYYLLVIGSILYVIFEGKRKQRSIKVIKPHKNQTYAFTQTVAQLFLEEKDYKNIFKKQTEQLYHYIRWDLHIDIPPKKDALFYSKLAIRTAKPEAFVISLFEEIEKINQQNTPSQKSLIALAKKINEFKNS</sequence>
<evidence type="ECO:0000313" key="4">
    <source>
        <dbReference type="Proteomes" id="UP000553034"/>
    </source>
</evidence>
<dbReference type="RefSeq" id="WP_183477498.1">
    <property type="nucleotide sequence ID" value="NZ_JACIFO010000005.1"/>
</dbReference>
<keyword evidence="4" id="KW-1185">Reference proteome</keyword>
<feature type="transmembrane region" description="Helical" evidence="1">
    <location>
        <begin position="263"/>
        <end position="278"/>
    </location>
</feature>
<feature type="domain" description="DUF4350" evidence="2">
    <location>
        <begin position="39"/>
        <end position="225"/>
    </location>
</feature>
<proteinExistence type="predicted"/>
<dbReference type="EMBL" id="JACIFO010000005">
    <property type="protein sequence ID" value="MBB4119142.1"/>
    <property type="molecule type" value="Genomic_DNA"/>
</dbReference>
<reference evidence="3 4" key="1">
    <citation type="submission" date="2020-08" db="EMBL/GenBank/DDBJ databases">
        <title>Genomic Encyclopedia of Type Strains, Phase IV (KMG-IV): sequencing the most valuable type-strain genomes for metagenomic binning, comparative biology and taxonomic classification.</title>
        <authorList>
            <person name="Goeker M."/>
        </authorList>
    </citation>
    <scope>NUCLEOTIDE SEQUENCE [LARGE SCALE GENOMIC DNA]</scope>
    <source>
        <strain evidence="3 4">DSM 29568</strain>
    </source>
</reference>